<dbReference type="EMBL" id="ALXG01000033">
    <property type="protein sequence ID" value="ETO40309.1"/>
    <property type="molecule type" value="Genomic_DNA"/>
</dbReference>
<keyword evidence="1" id="KW-0472">Membrane</keyword>
<gene>
    <name evidence="3" type="ORF">B808_795</name>
</gene>
<dbReference type="GO" id="GO:0006508">
    <property type="term" value="P:proteolysis"/>
    <property type="evidence" value="ECO:0007669"/>
    <property type="project" value="UniProtKB-KW"/>
</dbReference>
<dbReference type="PATRIC" id="fig|1221538.3.peg.803"/>
<keyword evidence="1" id="KW-0812">Transmembrane</keyword>
<evidence type="ECO:0000256" key="1">
    <source>
        <dbReference type="SAM" id="Phobius"/>
    </source>
</evidence>
<dbReference type="OrthoDB" id="198399at2"/>
<protein>
    <submittedName>
        <fullName evidence="3">Trypsin-like serine protease with PDZ</fullName>
    </submittedName>
</protein>
<keyword evidence="1" id="KW-1133">Transmembrane helix</keyword>
<keyword evidence="3" id="KW-0645">Protease</keyword>
<evidence type="ECO:0000313" key="3">
    <source>
        <dbReference type="EMBL" id="ETO40309.1"/>
    </source>
</evidence>
<feature type="transmembrane region" description="Helical" evidence="1">
    <location>
        <begin position="267"/>
        <end position="286"/>
    </location>
</feature>
<feature type="domain" description="PDZ" evidence="2">
    <location>
        <begin position="306"/>
        <end position="349"/>
    </location>
</feature>
<reference evidence="3 4" key="1">
    <citation type="submission" date="2012-08" db="EMBL/GenBank/DDBJ databases">
        <title>Genome sequencing of Lactobacillus florum 8D.</title>
        <authorList>
            <person name="Kim E.B."/>
            <person name="Marco M.L."/>
        </authorList>
    </citation>
    <scope>NUCLEOTIDE SEQUENCE [LARGE SCALE GENOMIC DNA]</scope>
    <source>
        <strain evidence="3 4">8D</strain>
    </source>
</reference>
<dbReference type="InterPro" id="IPR036034">
    <property type="entry name" value="PDZ_sf"/>
</dbReference>
<evidence type="ECO:0000259" key="2">
    <source>
        <dbReference type="Pfam" id="PF17820"/>
    </source>
</evidence>
<feature type="transmembrane region" description="Helical" evidence="1">
    <location>
        <begin position="6"/>
        <end position="25"/>
    </location>
</feature>
<comment type="caution">
    <text evidence="3">The sequence shown here is derived from an EMBL/GenBank/DDBJ whole genome shotgun (WGS) entry which is preliminary data.</text>
</comment>
<dbReference type="GO" id="GO:0008233">
    <property type="term" value="F:peptidase activity"/>
    <property type="evidence" value="ECO:0007669"/>
    <property type="project" value="UniProtKB-KW"/>
</dbReference>
<organism evidence="3 4">
    <name type="scientific">Fructilactobacillus florum 8D</name>
    <dbReference type="NCBI Taxonomy" id="1221538"/>
    <lineage>
        <taxon>Bacteria</taxon>
        <taxon>Bacillati</taxon>
        <taxon>Bacillota</taxon>
        <taxon>Bacilli</taxon>
        <taxon>Lactobacillales</taxon>
        <taxon>Lactobacillaceae</taxon>
        <taxon>Fructilactobacillus</taxon>
    </lineage>
</organism>
<accession>W9EKW1</accession>
<dbReference type="Pfam" id="PF17820">
    <property type="entry name" value="PDZ_6"/>
    <property type="match status" value="1"/>
</dbReference>
<dbReference type="InterPro" id="IPR041489">
    <property type="entry name" value="PDZ_6"/>
</dbReference>
<feature type="transmembrane region" description="Helical" evidence="1">
    <location>
        <begin position="175"/>
        <end position="194"/>
    </location>
</feature>
<feature type="transmembrane region" description="Helical" evidence="1">
    <location>
        <begin position="137"/>
        <end position="154"/>
    </location>
</feature>
<feature type="transmembrane region" description="Helical" evidence="1">
    <location>
        <begin position="241"/>
        <end position="261"/>
    </location>
</feature>
<evidence type="ECO:0000313" key="4">
    <source>
        <dbReference type="Proteomes" id="UP000019474"/>
    </source>
</evidence>
<sequence length="387" mass="43997">MQEIFNFGFFIISPLFWLGLLHTQYKYRQRVKRERHLYESAINPKNSEMRTFFIAMIVLGIVGSLCSLAVGVEVSYTWIVFYELLAVVALFLPGTTLPFLALFLPMLIVQLFGDKFYTLSFIGKKHMVLQNPLPEGIDFLALLTILLFLQYLFIKFNRKSVNSPVIGKNIRENRVATYLFDKVSVVPLVLLVPGDLFETTSPFWPVFKIFGVKLSILIVPFLIGLNFRFIGEQPAKIMQRLANAIGWLAFAALGITIDAFFWKSPLFEVLAIGCLAVVYCLIMYHFRKVDRKDQNQVEEALDGVRVLAVKPQTPASKMKLEIGDLIQVVNGIHVTDEQSLYRALQTSPTFCRLKIKNRRGDLELKESSIFAGGPHEIGIVTFPSDEK</sequence>
<keyword evidence="4" id="KW-1185">Reference proteome</keyword>
<dbReference type="AlphaFoldDB" id="W9EKW1"/>
<dbReference type="Proteomes" id="UP000019474">
    <property type="component" value="Unassembled WGS sequence"/>
</dbReference>
<feature type="transmembrane region" description="Helical" evidence="1">
    <location>
        <begin position="206"/>
        <end position="229"/>
    </location>
</feature>
<dbReference type="RefSeq" id="WP_035422072.1">
    <property type="nucleotide sequence ID" value="NZ_ALXG01000033.1"/>
</dbReference>
<feature type="transmembrane region" description="Helical" evidence="1">
    <location>
        <begin position="52"/>
        <end position="70"/>
    </location>
</feature>
<keyword evidence="3" id="KW-0378">Hydrolase</keyword>
<dbReference type="SUPFAM" id="SSF50156">
    <property type="entry name" value="PDZ domain-like"/>
    <property type="match status" value="1"/>
</dbReference>
<name>W9EKW1_9LACO</name>
<proteinExistence type="predicted"/>
<dbReference type="Gene3D" id="2.30.42.10">
    <property type="match status" value="1"/>
</dbReference>